<accession>A0ABV2U634</accession>
<evidence type="ECO:0000313" key="3">
    <source>
        <dbReference type="Proteomes" id="UP001550044"/>
    </source>
</evidence>
<organism evidence="2 3">
    <name type="scientific">Streptomyces sp. 900116325</name>
    <dbReference type="NCBI Taxonomy" id="3154295"/>
    <lineage>
        <taxon>Bacteria</taxon>
        <taxon>Bacillati</taxon>
        <taxon>Actinomycetota</taxon>
        <taxon>Actinomycetes</taxon>
        <taxon>Kitasatosporales</taxon>
        <taxon>Streptomycetaceae</taxon>
        <taxon>Streptomyces</taxon>
    </lineage>
</organism>
<comment type="caution">
    <text evidence="2">The sequence shown here is derived from an EMBL/GenBank/DDBJ whole genome shotgun (WGS) entry which is preliminary data.</text>
</comment>
<keyword evidence="1" id="KW-0472">Membrane</keyword>
<keyword evidence="1" id="KW-0812">Transmembrane</keyword>
<feature type="transmembrane region" description="Helical" evidence="1">
    <location>
        <begin position="20"/>
        <end position="39"/>
    </location>
</feature>
<feature type="transmembrane region" description="Helical" evidence="1">
    <location>
        <begin position="231"/>
        <end position="249"/>
    </location>
</feature>
<reference evidence="2 3" key="1">
    <citation type="submission" date="2024-06" db="EMBL/GenBank/DDBJ databases">
        <title>The Natural Products Discovery Center: Release of the First 8490 Sequenced Strains for Exploring Actinobacteria Biosynthetic Diversity.</title>
        <authorList>
            <person name="Kalkreuter E."/>
            <person name="Kautsar S.A."/>
            <person name="Yang D."/>
            <person name="Bader C.D."/>
            <person name="Teijaro C.N."/>
            <person name="Fluegel L."/>
            <person name="Davis C.M."/>
            <person name="Simpson J.R."/>
            <person name="Lauterbach L."/>
            <person name="Steele A.D."/>
            <person name="Gui C."/>
            <person name="Meng S."/>
            <person name="Li G."/>
            <person name="Viehrig K."/>
            <person name="Ye F."/>
            <person name="Su P."/>
            <person name="Kiefer A.F."/>
            <person name="Nichols A."/>
            <person name="Cepeda A.J."/>
            <person name="Yan W."/>
            <person name="Fan B."/>
            <person name="Jiang Y."/>
            <person name="Adhikari A."/>
            <person name="Zheng C.-J."/>
            <person name="Schuster L."/>
            <person name="Cowan T.M."/>
            <person name="Smanski M.J."/>
            <person name="Chevrette M.G."/>
            <person name="De Carvalho L.P.S."/>
            <person name="Shen B."/>
        </authorList>
    </citation>
    <scope>NUCLEOTIDE SEQUENCE [LARGE SCALE GENOMIC DNA]</scope>
    <source>
        <strain evidence="2 3">NPDC005137</strain>
    </source>
</reference>
<keyword evidence="3" id="KW-1185">Reference proteome</keyword>
<feature type="transmembrane region" description="Helical" evidence="1">
    <location>
        <begin position="339"/>
        <end position="360"/>
    </location>
</feature>
<keyword evidence="1" id="KW-1133">Transmembrane helix</keyword>
<sequence>MTRFELGATLGTKAARTSSVSWFVWVTVGGSAITLVQLLAGGATVPLSVAFAGALAFQALILFSRRLSGFSAPVGLVSAICIMLGGAFVAIVHAVISESNNGDLFTSFLFMYGLGLAMIVFVAGPATVRLTRPMKVLIVAAFALGLSQALSDNLLLPQSFKDEFGILYENFVNDRTRVLSFFASAPRFAELTVFALIYTVFGMIQGTRRMVIRSGATVLLLYLLYNTFSRSGYLLFVTSLIFLLLYGHSTLSKRWNGRPSLAYHVILLVLLLGVLCLAFAPSVKELAITDSTSLESRRSHWTELKAQFDAEGTSAYLFGTGRSAHANILQAEHFVIDNVFYAFVYFGGIVALGTVVCLYWRTLRALLRARTKHPEVIPLAALISALPVEGLFLDNHNTLLIALFMAIGGLNRYAHEDSVRSHSHVSRSPRALASIA</sequence>
<gene>
    <name evidence="2" type="ORF">ABZV61_10985</name>
</gene>
<feature type="transmembrane region" description="Helical" evidence="1">
    <location>
        <begin position="45"/>
        <end position="63"/>
    </location>
</feature>
<evidence type="ECO:0000313" key="2">
    <source>
        <dbReference type="EMBL" id="MET8433313.1"/>
    </source>
</evidence>
<dbReference type="EMBL" id="JBEXIP010000006">
    <property type="protein sequence ID" value="MET8433313.1"/>
    <property type="molecule type" value="Genomic_DNA"/>
</dbReference>
<protein>
    <submittedName>
        <fullName evidence="2">Uncharacterized protein</fullName>
    </submittedName>
</protein>
<evidence type="ECO:0000256" key="1">
    <source>
        <dbReference type="SAM" id="Phobius"/>
    </source>
</evidence>
<dbReference type="RefSeq" id="WP_356709367.1">
    <property type="nucleotide sequence ID" value="NZ_JBEXIP010000006.1"/>
</dbReference>
<feature type="transmembrane region" description="Helical" evidence="1">
    <location>
        <begin position="176"/>
        <end position="198"/>
    </location>
</feature>
<name>A0ABV2U634_9ACTN</name>
<dbReference type="Proteomes" id="UP001550044">
    <property type="component" value="Unassembled WGS sequence"/>
</dbReference>
<feature type="transmembrane region" description="Helical" evidence="1">
    <location>
        <begin position="70"/>
        <end position="92"/>
    </location>
</feature>
<feature type="transmembrane region" description="Helical" evidence="1">
    <location>
        <begin position="104"/>
        <end position="124"/>
    </location>
</feature>
<feature type="transmembrane region" description="Helical" evidence="1">
    <location>
        <begin position="261"/>
        <end position="280"/>
    </location>
</feature>
<proteinExistence type="predicted"/>